<name>A0A0C3JLK5_PISTI</name>
<evidence type="ECO:0000313" key="11">
    <source>
        <dbReference type="EMBL" id="KIN98446.1"/>
    </source>
</evidence>
<evidence type="ECO:0000256" key="5">
    <source>
        <dbReference type="ARBA" id="ARBA00022801"/>
    </source>
</evidence>
<dbReference type="Proteomes" id="UP000054217">
    <property type="component" value="Unassembled WGS sequence"/>
</dbReference>
<reference evidence="12" key="2">
    <citation type="submission" date="2015-01" db="EMBL/GenBank/DDBJ databases">
        <title>Evolutionary Origins and Diversification of the Mycorrhizal Mutualists.</title>
        <authorList>
            <consortium name="DOE Joint Genome Institute"/>
            <consortium name="Mycorrhizal Genomics Consortium"/>
            <person name="Kohler A."/>
            <person name="Kuo A."/>
            <person name="Nagy L.G."/>
            <person name="Floudas D."/>
            <person name="Copeland A."/>
            <person name="Barry K.W."/>
            <person name="Cichocki N."/>
            <person name="Veneault-Fourrey C."/>
            <person name="LaButti K."/>
            <person name="Lindquist E.A."/>
            <person name="Lipzen A."/>
            <person name="Lundell T."/>
            <person name="Morin E."/>
            <person name="Murat C."/>
            <person name="Riley R."/>
            <person name="Ohm R."/>
            <person name="Sun H."/>
            <person name="Tunlid A."/>
            <person name="Henrissat B."/>
            <person name="Grigoriev I.V."/>
            <person name="Hibbett D.S."/>
            <person name="Martin F."/>
        </authorList>
    </citation>
    <scope>NUCLEOTIDE SEQUENCE [LARGE SCALE GENOMIC DNA]</scope>
    <source>
        <strain evidence="12">Marx 270</strain>
    </source>
</reference>
<dbReference type="EMBL" id="KN832015">
    <property type="protein sequence ID" value="KIN98446.1"/>
    <property type="molecule type" value="Genomic_DNA"/>
</dbReference>
<evidence type="ECO:0000256" key="1">
    <source>
        <dbReference type="ARBA" id="ARBA00022695"/>
    </source>
</evidence>
<keyword evidence="1" id="KW-0548">Nucleotidyltransferase</keyword>
<dbReference type="STRING" id="870435.A0A0C3JLK5"/>
<organism evidence="11 12">
    <name type="scientific">Pisolithus tinctorius Marx 270</name>
    <dbReference type="NCBI Taxonomy" id="870435"/>
    <lineage>
        <taxon>Eukaryota</taxon>
        <taxon>Fungi</taxon>
        <taxon>Dikarya</taxon>
        <taxon>Basidiomycota</taxon>
        <taxon>Agaricomycotina</taxon>
        <taxon>Agaricomycetes</taxon>
        <taxon>Agaricomycetidae</taxon>
        <taxon>Boletales</taxon>
        <taxon>Sclerodermatineae</taxon>
        <taxon>Pisolithaceae</taxon>
        <taxon>Pisolithus</taxon>
    </lineage>
</organism>
<dbReference type="OrthoDB" id="3229173at2759"/>
<reference evidence="11 12" key="1">
    <citation type="submission" date="2014-04" db="EMBL/GenBank/DDBJ databases">
        <authorList>
            <consortium name="DOE Joint Genome Institute"/>
            <person name="Kuo A."/>
            <person name="Kohler A."/>
            <person name="Costa M.D."/>
            <person name="Nagy L.G."/>
            <person name="Floudas D."/>
            <person name="Copeland A."/>
            <person name="Barry K.W."/>
            <person name="Cichocki N."/>
            <person name="Veneault-Fourrey C."/>
            <person name="LaButti K."/>
            <person name="Lindquist E.A."/>
            <person name="Lipzen A."/>
            <person name="Lundell T."/>
            <person name="Morin E."/>
            <person name="Murat C."/>
            <person name="Sun H."/>
            <person name="Tunlid A."/>
            <person name="Henrissat B."/>
            <person name="Grigoriev I.V."/>
            <person name="Hibbett D.S."/>
            <person name="Martin F."/>
            <person name="Nordberg H.P."/>
            <person name="Cantor M.N."/>
            <person name="Hua S.X."/>
        </authorList>
    </citation>
    <scope>NUCLEOTIDE SEQUENCE [LARGE SCALE GENOMIC DNA]</scope>
    <source>
        <strain evidence="11 12">Marx 270</strain>
    </source>
</reference>
<dbReference type="GO" id="GO:0015074">
    <property type="term" value="P:DNA integration"/>
    <property type="evidence" value="ECO:0007669"/>
    <property type="project" value="UniProtKB-KW"/>
</dbReference>
<accession>A0A0C3JLK5</accession>
<keyword evidence="9" id="KW-0239">DNA-directed DNA polymerase</keyword>
<dbReference type="HOGENOM" id="CLU_2078648_0_0_1"/>
<dbReference type="GO" id="GO:0003887">
    <property type="term" value="F:DNA-directed DNA polymerase activity"/>
    <property type="evidence" value="ECO:0007669"/>
    <property type="project" value="UniProtKB-KW"/>
</dbReference>
<evidence type="ECO:0000256" key="8">
    <source>
        <dbReference type="ARBA" id="ARBA00022918"/>
    </source>
</evidence>
<dbReference type="GO" id="GO:0003964">
    <property type="term" value="F:RNA-directed DNA polymerase activity"/>
    <property type="evidence" value="ECO:0007669"/>
    <property type="project" value="UniProtKB-KW"/>
</dbReference>
<keyword evidence="8" id="KW-0695">RNA-directed DNA polymerase</keyword>
<evidence type="ECO:0000256" key="9">
    <source>
        <dbReference type="ARBA" id="ARBA00022932"/>
    </source>
</evidence>
<dbReference type="GO" id="GO:0046872">
    <property type="term" value="F:metal ion binding"/>
    <property type="evidence" value="ECO:0007669"/>
    <property type="project" value="UniProtKB-KW"/>
</dbReference>
<evidence type="ECO:0000256" key="7">
    <source>
        <dbReference type="ARBA" id="ARBA00022908"/>
    </source>
</evidence>
<keyword evidence="3" id="KW-0479">Metal-binding</keyword>
<dbReference type="InterPro" id="IPR039537">
    <property type="entry name" value="Retrotran_Ty1/copia-like"/>
</dbReference>
<sequence length="103" mass="11429">MAIESKSTPDPICEPCLAGKMHANRFPSSSNHASRPLELVHSNVHSVGHPLLGIQILAKSEVFEAFKTFKAFAENQRKQKIKILSDDKGGEYMSNSFINFCSH</sequence>
<keyword evidence="9" id="KW-0808">Transferase</keyword>
<dbReference type="GO" id="GO:0006310">
    <property type="term" value="P:DNA recombination"/>
    <property type="evidence" value="ECO:0007669"/>
    <property type="project" value="UniProtKB-KW"/>
</dbReference>
<proteinExistence type="predicted"/>
<dbReference type="PANTHER" id="PTHR42648">
    <property type="entry name" value="TRANSPOSASE, PUTATIVE-RELATED"/>
    <property type="match status" value="1"/>
</dbReference>
<evidence type="ECO:0000256" key="6">
    <source>
        <dbReference type="ARBA" id="ARBA00022842"/>
    </source>
</evidence>
<keyword evidence="6" id="KW-0460">Magnesium</keyword>
<dbReference type="PANTHER" id="PTHR42648:SF11">
    <property type="entry name" value="TRANSPOSON TY4-P GAG-POL POLYPROTEIN"/>
    <property type="match status" value="1"/>
</dbReference>
<keyword evidence="7" id="KW-0229">DNA integration</keyword>
<dbReference type="GO" id="GO:0016787">
    <property type="term" value="F:hydrolase activity"/>
    <property type="evidence" value="ECO:0007669"/>
    <property type="project" value="UniProtKB-KW"/>
</dbReference>
<protein>
    <recommendedName>
        <fullName evidence="13">Integrase catalytic domain-containing protein</fullName>
    </recommendedName>
</protein>
<keyword evidence="4" id="KW-0255">Endonuclease</keyword>
<gene>
    <name evidence="11" type="ORF">M404DRAFT_31311</name>
</gene>
<evidence type="ECO:0000256" key="10">
    <source>
        <dbReference type="ARBA" id="ARBA00023172"/>
    </source>
</evidence>
<keyword evidence="5" id="KW-0378">Hydrolase</keyword>
<dbReference type="InParanoid" id="A0A0C3JLK5"/>
<evidence type="ECO:0000256" key="2">
    <source>
        <dbReference type="ARBA" id="ARBA00022722"/>
    </source>
</evidence>
<evidence type="ECO:0000256" key="3">
    <source>
        <dbReference type="ARBA" id="ARBA00022723"/>
    </source>
</evidence>
<keyword evidence="10" id="KW-0233">DNA recombination</keyword>
<evidence type="ECO:0008006" key="13">
    <source>
        <dbReference type="Google" id="ProtNLM"/>
    </source>
</evidence>
<evidence type="ECO:0000313" key="12">
    <source>
        <dbReference type="Proteomes" id="UP000054217"/>
    </source>
</evidence>
<keyword evidence="2" id="KW-0540">Nuclease</keyword>
<dbReference type="AlphaFoldDB" id="A0A0C3JLK5"/>
<evidence type="ECO:0000256" key="4">
    <source>
        <dbReference type="ARBA" id="ARBA00022759"/>
    </source>
</evidence>
<dbReference type="GO" id="GO:0004519">
    <property type="term" value="F:endonuclease activity"/>
    <property type="evidence" value="ECO:0007669"/>
    <property type="project" value="UniProtKB-KW"/>
</dbReference>
<keyword evidence="12" id="KW-1185">Reference proteome</keyword>